<keyword evidence="5" id="KW-0614">Plasmid</keyword>
<evidence type="ECO:0000256" key="1">
    <source>
        <dbReference type="PROSITE-ProRule" id="PRU00285"/>
    </source>
</evidence>
<protein>
    <submittedName>
        <fullName evidence="5">Small class I heat shock protein</fullName>
    </submittedName>
</protein>
<dbReference type="Pfam" id="PF00011">
    <property type="entry name" value="HSP20"/>
    <property type="match status" value="1"/>
</dbReference>
<evidence type="ECO:0000313" key="5">
    <source>
        <dbReference type="EMBL" id="ACP21544.1"/>
    </source>
</evidence>
<organism evidence="5 6">
    <name type="scientific">Sinorhizobium fredii (strain NBRC 101917 / NGR234)</name>
    <dbReference type="NCBI Taxonomy" id="394"/>
    <lineage>
        <taxon>Bacteria</taxon>
        <taxon>Pseudomonadati</taxon>
        <taxon>Pseudomonadota</taxon>
        <taxon>Alphaproteobacteria</taxon>
        <taxon>Hyphomicrobiales</taxon>
        <taxon>Rhizobiaceae</taxon>
        <taxon>Sinorhizobium/Ensifer group</taxon>
        <taxon>Sinorhizobium</taxon>
    </lineage>
</organism>
<dbReference type="HOGENOM" id="CLU_046737_9_3_5"/>
<dbReference type="InterPro" id="IPR031107">
    <property type="entry name" value="Small_HSP"/>
</dbReference>
<feature type="region of interest" description="Disordered" evidence="3">
    <location>
        <begin position="1"/>
        <end position="23"/>
    </location>
</feature>
<evidence type="ECO:0000259" key="4">
    <source>
        <dbReference type="PROSITE" id="PS01031"/>
    </source>
</evidence>
<evidence type="ECO:0000256" key="3">
    <source>
        <dbReference type="SAM" id="MobiDB-lite"/>
    </source>
</evidence>
<proteinExistence type="inferred from homology"/>
<reference evidence="5 6" key="2">
    <citation type="journal article" date="2009" name="Appl. Environ. Microbiol.">
        <title>Rhizobium sp. strain NGR234 possesses a remarkable number of secretion systems.</title>
        <authorList>
            <person name="Schmeisser C."/>
            <person name="Liesegang H."/>
            <person name="Krysciak D."/>
            <person name="Bakkou N."/>
            <person name="Le Quere A."/>
            <person name="Wollherr A."/>
            <person name="Heinemeyer I."/>
            <person name="Morgenstern B."/>
            <person name="Pommerening-Roeser A."/>
            <person name="Flores M."/>
            <person name="Palacios R."/>
            <person name="Brenner S."/>
            <person name="Gottschalk G."/>
            <person name="Schmitz R.A."/>
            <person name="Broughton W.J."/>
            <person name="Perret X."/>
            <person name="Strittmatter A.W."/>
            <person name="Streit W.R."/>
        </authorList>
    </citation>
    <scope>NUCLEOTIDE SEQUENCE [LARGE SCALE GENOMIC DNA]</scope>
    <source>
        <strain evidence="6">NBRC 101917 / NGR234</strain>
    </source>
</reference>
<evidence type="ECO:0000313" key="6">
    <source>
        <dbReference type="Proteomes" id="UP000001054"/>
    </source>
</evidence>
<dbReference type="InterPro" id="IPR008978">
    <property type="entry name" value="HSP20-like_chaperone"/>
</dbReference>
<sequence length="126" mass="13568">MTDHETNGTAQAEATRTAPVYTPPTDIIETTSAVQMVLDMPGANPDSLDVTLDNRVLRISAQSASSAPEGYSLLHAEYRDGTYERSFMVSEPIEMDKIEAVFKDGVLRLTLPKAAPSLAKISVKAA</sequence>
<geneLocation type="plasmid" evidence="6">
    <name>sym pNGR234b</name>
</geneLocation>
<dbReference type="EMBL" id="CP000874">
    <property type="protein sequence ID" value="ACP21544.1"/>
    <property type="molecule type" value="Genomic_DNA"/>
</dbReference>
<dbReference type="PANTHER" id="PTHR11527">
    <property type="entry name" value="HEAT-SHOCK PROTEIN 20 FAMILY MEMBER"/>
    <property type="match status" value="1"/>
</dbReference>
<name>C3KMX1_SINFN</name>
<dbReference type="CDD" id="cd06464">
    <property type="entry name" value="ACD_sHsps-like"/>
    <property type="match status" value="1"/>
</dbReference>
<reference evidence="6" key="1">
    <citation type="journal article" date="2004" name="J. Bacteriol.">
        <title>An evolutionary hot spot: the pNGR234b replicon of Rhizobium sp. strain NGR234.</title>
        <authorList>
            <person name="Streit W.R."/>
            <person name="Schmitz R.A."/>
            <person name="Perret X."/>
            <person name="Staehelin C."/>
            <person name="Deakin W.J."/>
            <person name="Raasch C."/>
            <person name="Liesegang H."/>
            <person name="Broughton W.J."/>
        </authorList>
    </citation>
    <scope>NUCLEOTIDE SEQUENCE [LARGE SCALE GENOMIC DNA]</scope>
    <source>
        <strain evidence="6">NBRC 101917 / NGR234</strain>
    </source>
</reference>
<dbReference type="KEGG" id="rhi:NGR_b00730"/>
<keyword evidence="5" id="KW-0346">Stress response</keyword>
<dbReference type="SUPFAM" id="SSF49764">
    <property type="entry name" value="HSP20-like chaperones"/>
    <property type="match status" value="1"/>
</dbReference>
<evidence type="ECO:0000256" key="2">
    <source>
        <dbReference type="RuleBase" id="RU003616"/>
    </source>
</evidence>
<dbReference type="InterPro" id="IPR002068">
    <property type="entry name" value="A-crystallin/Hsp20_dom"/>
</dbReference>
<dbReference type="PATRIC" id="fig|394.7.peg.516"/>
<gene>
    <name evidence="5" type="ordered locus">NGR_b00730</name>
</gene>
<dbReference type="AlphaFoldDB" id="C3KMX1"/>
<keyword evidence="6" id="KW-1185">Reference proteome</keyword>
<comment type="similarity">
    <text evidence="1 2">Belongs to the small heat shock protein (HSP20) family.</text>
</comment>
<feature type="domain" description="SHSP" evidence="4">
    <location>
        <begin position="16"/>
        <end position="126"/>
    </location>
</feature>
<dbReference type="Gene3D" id="2.60.40.790">
    <property type="match status" value="1"/>
</dbReference>
<dbReference type="RefSeq" id="WP_012706151.1">
    <property type="nucleotide sequence ID" value="NC_012586.1"/>
</dbReference>
<dbReference type="PROSITE" id="PS01031">
    <property type="entry name" value="SHSP"/>
    <property type="match status" value="1"/>
</dbReference>
<dbReference type="OrthoDB" id="9808910at2"/>
<dbReference type="Proteomes" id="UP000001054">
    <property type="component" value="Plasmid pNGR234b"/>
</dbReference>
<accession>C3KMX1</accession>